<evidence type="ECO:0000256" key="1">
    <source>
        <dbReference type="ARBA" id="ARBA00022694"/>
    </source>
</evidence>
<dbReference type="InterPro" id="IPR049128">
    <property type="entry name" value="Pop8-like_dom"/>
</dbReference>
<evidence type="ECO:0000313" key="3">
    <source>
        <dbReference type="EMBL" id="KAI9274612.1"/>
    </source>
</evidence>
<gene>
    <name evidence="3" type="ORF">BDA99DRAFT_498020</name>
</gene>
<dbReference type="PANTHER" id="PTHR15441:SF1">
    <property type="entry name" value="RIBONUCLEASE P PROTEIN SUBUNIT P14"/>
    <property type="match status" value="1"/>
</dbReference>
<sequence>MATAGAAKPWRITRLPLKEWEYLKLKIWSENFVPTMTEVTFRMSIQQALQSSFGLAGASIVIDVLDWDDKTNIGFIKVSQKELVTVWTALSLHQFRVSGHPCSIEILGVSASLISLADDSRLLK</sequence>
<dbReference type="EMBL" id="JAIXMP010000004">
    <property type="protein sequence ID" value="KAI9274612.1"/>
    <property type="molecule type" value="Genomic_DNA"/>
</dbReference>
<dbReference type="Proteomes" id="UP001209540">
    <property type="component" value="Unassembled WGS sequence"/>
</dbReference>
<dbReference type="Pfam" id="PF20976">
    <property type="entry name" value="Pop8"/>
    <property type="match status" value="1"/>
</dbReference>
<dbReference type="GO" id="GO:0033204">
    <property type="term" value="F:ribonuclease P RNA binding"/>
    <property type="evidence" value="ECO:0007669"/>
    <property type="project" value="TreeGrafter"/>
</dbReference>
<evidence type="ECO:0000313" key="4">
    <source>
        <dbReference type="Proteomes" id="UP001209540"/>
    </source>
</evidence>
<dbReference type="AlphaFoldDB" id="A0AAD5PIN4"/>
<reference evidence="3" key="2">
    <citation type="submission" date="2023-02" db="EMBL/GenBank/DDBJ databases">
        <authorList>
            <consortium name="DOE Joint Genome Institute"/>
            <person name="Mondo S.J."/>
            <person name="Chang Y."/>
            <person name="Wang Y."/>
            <person name="Ahrendt S."/>
            <person name="Andreopoulos W."/>
            <person name="Barry K."/>
            <person name="Beard J."/>
            <person name="Benny G.L."/>
            <person name="Blankenship S."/>
            <person name="Bonito G."/>
            <person name="Cuomo C."/>
            <person name="Desiro A."/>
            <person name="Gervers K.A."/>
            <person name="Hundley H."/>
            <person name="Kuo A."/>
            <person name="LaButti K."/>
            <person name="Lang B.F."/>
            <person name="Lipzen A."/>
            <person name="O'Donnell K."/>
            <person name="Pangilinan J."/>
            <person name="Reynolds N."/>
            <person name="Sandor L."/>
            <person name="Smith M.W."/>
            <person name="Tsang A."/>
            <person name="Grigoriev I.V."/>
            <person name="Stajich J.E."/>
            <person name="Spatafora J.W."/>
        </authorList>
    </citation>
    <scope>NUCLEOTIDE SEQUENCE</scope>
    <source>
        <strain evidence="3">RSA 2281</strain>
    </source>
</reference>
<organism evidence="3 4">
    <name type="scientific">Phascolomyces articulosus</name>
    <dbReference type="NCBI Taxonomy" id="60185"/>
    <lineage>
        <taxon>Eukaryota</taxon>
        <taxon>Fungi</taxon>
        <taxon>Fungi incertae sedis</taxon>
        <taxon>Mucoromycota</taxon>
        <taxon>Mucoromycotina</taxon>
        <taxon>Mucoromycetes</taxon>
        <taxon>Mucorales</taxon>
        <taxon>Lichtheimiaceae</taxon>
        <taxon>Phascolomyces</taxon>
    </lineage>
</organism>
<accession>A0AAD5PIN4</accession>
<dbReference type="GO" id="GO:0005730">
    <property type="term" value="C:nucleolus"/>
    <property type="evidence" value="ECO:0007669"/>
    <property type="project" value="TreeGrafter"/>
</dbReference>
<comment type="caution">
    <text evidence="3">The sequence shown here is derived from an EMBL/GenBank/DDBJ whole genome shotgun (WGS) entry which is preliminary data.</text>
</comment>
<dbReference type="GO" id="GO:0030681">
    <property type="term" value="C:multimeric ribonuclease P complex"/>
    <property type="evidence" value="ECO:0007669"/>
    <property type="project" value="TreeGrafter"/>
</dbReference>
<dbReference type="PANTHER" id="PTHR15441">
    <property type="entry name" value="RIBONUCLEASE P PROTEIN SUBUNIT P14"/>
    <property type="match status" value="1"/>
</dbReference>
<keyword evidence="1" id="KW-0819">tRNA processing</keyword>
<evidence type="ECO:0000259" key="2">
    <source>
        <dbReference type="Pfam" id="PF20976"/>
    </source>
</evidence>
<proteinExistence type="predicted"/>
<dbReference type="SUPFAM" id="SSF160350">
    <property type="entry name" value="Rnp2-like"/>
    <property type="match status" value="1"/>
</dbReference>
<protein>
    <recommendedName>
        <fullName evidence="2">Ribonucleases P/MRP subunit Pop8-like domain-containing protein</fullName>
    </recommendedName>
</protein>
<name>A0AAD5PIN4_9FUNG</name>
<keyword evidence="4" id="KW-1185">Reference proteome</keyword>
<reference evidence="3" key="1">
    <citation type="journal article" date="2022" name="IScience">
        <title>Evolution of zygomycete secretomes and the origins of terrestrial fungal ecologies.</title>
        <authorList>
            <person name="Chang Y."/>
            <person name="Wang Y."/>
            <person name="Mondo S."/>
            <person name="Ahrendt S."/>
            <person name="Andreopoulos W."/>
            <person name="Barry K."/>
            <person name="Beard J."/>
            <person name="Benny G.L."/>
            <person name="Blankenship S."/>
            <person name="Bonito G."/>
            <person name="Cuomo C."/>
            <person name="Desiro A."/>
            <person name="Gervers K.A."/>
            <person name="Hundley H."/>
            <person name="Kuo A."/>
            <person name="LaButti K."/>
            <person name="Lang B.F."/>
            <person name="Lipzen A."/>
            <person name="O'Donnell K."/>
            <person name="Pangilinan J."/>
            <person name="Reynolds N."/>
            <person name="Sandor L."/>
            <person name="Smith M.E."/>
            <person name="Tsang A."/>
            <person name="Grigoriev I.V."/>
            <person name="Stajich J.E."/>
            <person name="Spatafora J.W."/>
        </authorList>
    </citation>
    <scope>NUCLEOTIDE SEQUENCE</scope>
    <source>
        <strain evidence="3">RSA 2281</strain>
    </source>
</reference>
<dbReference type="InterPro" id="IPR038085">
    <property type="entry name" value="Rnp2-like_sf"/>
</dbReference>
<feature type="domain" description="Ribonucleases P/MRP subunit Pop8-like" evidence="2">
    <location>
        <begin position="19"/>
        <end position="91"/>
    </location>
</feature>
<dbReference type="Gene3D" id="3.30.70.3250">
    <property type="entry name" value="Ribonuclease P, Pop5 subunit"/>
    <property type="match status" value="1"/>
</dbReference>
<dbReference type="GO" id="GO:0001682">
    <property type="term" value="P:tRNA 5'-leader removal"/>
    <property type="evidence" value="ECO:0007669"/>
    <property type="project" value="TreeGrafter"/>
</dbReference>